<reference evidence="7 8" key="1">
    <citation type="submission" date="2016-12" db="EMBL/GenBank/DDBJ databases">
        <authorList>
            <person name="Song W.-J."/>
            <person name="Kurnit D.M."/>
        </authorList>
    </citation>
    <scope>NUCLEOTIDE SEQUENCE [LARGE SCALE GENOMIC DNA]</scope>
    <source>
        <strain evidence="7 8">DSM 19599</strain>
    </source>
</reference>
<keyword evidence="2 5" id="KW-0288">FMN</keyword>
<comment type="catalytic activity">
    <reaction evidence="5">
        <text>FMNH2 + NAD(+) = FMN + NADH + 2 H(+)</text>
        <dbReference type="Rhea" id="RHEA:21620"/>
        <dbReference type="ChEBI" id="CHEBI:15378"/>
        <dbReference type="ChEBI" id="CHEBI:57540"/>
        <dbReference type="ChEBI" id="CHEBI:57618"/>
        <dbReference type="ChEBI" id="CHEBI:57945"/>
        <dbReference type="ChEBI" id="CHEBI:58210"/>
        <dbReference type="EC" id="1.5.1.42"/>
    </reaction>
</comment>
<dbReference type="PANTHER" id="PTHR30466:SF1">
    <property type="entry name" value="FMN REDUCTASE (NADH) RUTF"/>
    <property type="match status" value="1"/>
</dbReference>
<dbReference type="EC" id="1.5.1.42" evidence="5"/>
<evidence type="ECO:0000259" key="6">
    <source>
        <dbReference type="SMART" id="SM00903"/>
    </source>
</evidence>
<evidence type="ECO:0000256" key="3">
    <source>
        <dbReference type="ARBA" id="ARBA00023002"/>
    </source>
</evidence>
<dbReference type="GO" id="GO:0006212">
    <property type="term" value="P:uracil catabolic process"/>
    <property type="evidence" value="ECO:0007669"/>
    <property type="project" value="UniProtKB-UniRule"/>
</dbReference>
<dbReference type="PANTHER" id="PTHR30466">
    <property type="entry name" value="FLAVIN REDUCTASE"/>
    <property type="match status" value="1"/>
</dbReference>
<dbReference type="InterPro" id="IPR019917">
    <property type="entry name" value="RutF"/>
</dbReference>
<proteinExistence type="inferred from homology"/>
<accession>A0A1M7ZKX6</accession>
<dbReference type="InterPro" id="IPR002563">
    <property type="entry name" value="Flavin_Rdtase-like_dom"/>
</dbReference>
<dbReference type="SUPFAM" id="SSF50475">
    <property type="entry name" value="FMN-binding split barrel"/>
    <property type="match status" value="1"/>
</dbReference>
<evidence type="ECO:0000313" key="7">
    <source>
        <dbReference type="EMBL" id="SHO65531.1"/>
    </source>
</evidence>
<comment type="function">
    <text evidence="5">Catalyzes the reduction of FMN to FMNH2 which is used to reduce pyrimidine by RutA via the Rut pathway.</text>
</comment>
<organism evidence="7 8">
    <name type="scientific">Pseudoxanthobacter soli DSM 19599</name>
    <dbReference type="NCBI Taxonomy" id="1123029"/>
    <lineage>
        <taxon>Bacteria</taxon>
        <taxon>Pseudomonadati</taxon>
        <taxon>Pseudomonadota</taxon>
        <taxon>Alphaproteobacteria</taxon>
        <taxon>Hyphomicrobiales</taxon>
        <taxon>Segnochrobactraceae</taxon>
        <taxon>Pseudoxanthobacter</taxon>
    </lineage>
</organism>
<dbReference type="GO" id="GO:0019740">
    <property type="term" value="P:nitrogen utilization"/>
    <property type="evidence" value="ECO:0007669"/>
    <property type="project" value="UniProtKB-UniRule"/>
</dbReference>
<dbReference type="GO" id="GO:0010181">
    <property type="term" value="F:FMN binding"/>
    <property type="evidence" value="ECO:0007669"/>
    <property type="project" value="InterPro"/>
</dbReference>
<protein>
    <recommendedName>
        <fullName evidence="5">FMN reductase (NADH) RutF</fullName>
        <ecNumber evidence="5">1.5.1.42</ecNumber>
    </recommendedName>
    <alternativeName>
        <fullName evidence="5">FMN reductase</fullName>
    </alternativeName>
    <alternativeName>
        <fullName evidence="5">NADH-flavin reductase RutF</fullName>
    </alternativeName>
    <alternativeName>
        <fullName evidence="5">NADH:flavin oxidoreductase</fullName>
    </alternativeName>
</protein>
<evidence type="ECO:0000256" key="2">
    <source>
        <dbReference type="ARBA" id="ARBA00022643"/>
    </source>
</evidence>
<dbReference type="InterPro" id="IPR050268">
    <property type="entry name" value="NADH-dep_flavin_reductase"/>
</dbReference>
<keyword evidence="3 5" id="KW-0560">Oxidoreductase</keyword>
<evidence type="ECO:0000313" key="8">
    <source>
        <dbReference type="Proteomes" id="UP000186406"/>
    </source>
</evidence>
<dbReference type="SMART" id="SM00903">
    <property type="entry name" value="Flavin_Reduct"/>
    <property type="match status" value="1"/>
</dbReference>
<evidence type="ECO:0000256" key="5">
    <source>
        <dbReference type="HAMAP-Rule" id="MF_00833"/>
    </source>
</evidence>
<sequence length="174" mass="18142">MNMPMPHGFQPAETVGREAFRDAMASLGAAVSIVTTDGPHGRAGFTASAVCSVTDTPPTLLVCLNRSSSAFPAIAANGVLCVNTLTHEHEALSAVFGGKVPAEQRFSAGSWSRLVTGAPALDDAAVSFDCRVASMSDVGTHRVLFAEVLAIRHSPAASGLVYFGRRYHPLHHGA</sequence>
<feature type="domain" description="Flavin reductase like" evidence="6">
    <location>
        <begin position="24"/>
        <end position="169"/>
    </location>
</feature>
<keyword evidence="4 5" id="KW-0520">NAD</keyword>
<keyword evidence="1 5" id="KW-0285">Flavoprotein</keyword>
<dbReference type="GO" id="GO:0052874">
    <property type="term" value="F:FMN reductase (NADH) activity"/>
    <property type="evidence" value="ECO:0007669"/>
    <property type="project" value="UniProtKB-EC"/>
</dbReference>
<dbReference type="EMBL" id="FRXO01000004">
    <property type="protein sequence ID" value="SHO65531.1"/>
    <property type="molecule type" value="Genomic_DNA"/>
</dbReference>
<evidence type="ECO:0000256" key="1">
    <source>
        <dbReference type="ARBA" id="ARBA00022630"/>
    </source>
</evidence>
<dbReference type="RefSeq" id="WP_073628546.1">
    <property type="nucleotide sequence ID" value="NZ_FRXO01000004.1"/>
</dbReference>
<dbReference type="InterPro" id="IPR012349">
    <property type="entry name" value="Split_barrel_FMN-bd"/>
</dbReference>
<comment type="similarity">
    <text evidence="5">Belongs to the non-flavoprotein flavin reductase family. RutF subfamily.</text>
</comment>
<dbReference type="STRING" id="1123029.SAMN02745172_02176"/>
<evidence type="ECO:0000256" key="4">
    <source>
        <dbReference type="ARBA" id="ARBA00023027"/>
    </source>
</evidence>
<dbReference type="Pfam" id="PF01613">
    <property type="entry name" value="Flavin_Reduct"/>
    <property type="match status" value="1"/>
</dbReference>
<dbReference type="AlphaFoldDB" id="A0A1M7ZKX6"/>
<dbReference type="Proteomes" id="UP000186406">
    <property type="component" value="Unassembled WGS sequence"/>
</dbReference>
<dbReference type="GO" id="GO:0042602">
    <property type="term" value="F:riboflavin reductase (NADPH) activity"/>
    <property type="evidence" value="ECO:0007669"/>
    <property type="project" value="UniProtKB-UniRule"/>
</dbReference>
<name>A0A1M7ZKX6_9HYPH</name>
<dbReference type="OrthoDB" id="9789254at2"/>
<keyword evidence="8" id="KW-1185">Reference proteome</keyword>
<gene>
    <name evidence="5" type="primary">rutF</name>
    <name evidence="7" type="ORF">SAMN02745172_02176</name>
</gene>
<dbReference type="Gene3D" id="2.30.110.10">
    <property type="entry name" value="Electron Transport, Fmn-binding Protein, Chain A"/>
    <property type="match status" value="1"/>
</dbReference>
<dbReference type="HAMAP" id="MF_00833">
    <property type="entry name" value="RutF"/>
    <property type="match status" value="1"/>
</dbReference>